<dbReference type="InterPro" id="IPR001173">
    <property type="entry name" value="Glyco_trans_2-like"/>
</dbReference>
<dbReference type="EMBL" id="LJBJ02000001">
    <property type="protein sequence ID" value="OAX52964.1"/>
    <property type="molecule type" value="Genomic_DNA"/>
</dbReference>
<feature type="compositionally biased region" description="Polar residues" evidence="1">
    <location>
        <begin position="311"/>
        <end position="328"/>
    </location>
</feature>
<name>A0A199NV80_9MICC</name>
<proteinExistence type="predicted"/>
<gene>
    <name evidence="4" type="ORF">A5N15_01180</name>
    <name evidence="3" type="ORF">AN277_0200990</name>
    <name evidence="5" type="ORF">I6G21_07050</name>
</gene>
<keyword evidence="6" id="KW-1185">Reference proteome</keyword>
<dbReference type="SUPFAM" id="SSF53448">
    <property type="entry name" value="Nucleotide-diphospho-sugar transferases"/>
    <property type="match status" value="1"/>
</dbReference>
<reference evidence="3 6" key="3">
    <citation type="submission" date="2016-06" db="EMBL/GenBank/DDBJ databases">
        <title>Identification of putative biosynthetic pathways for the production of bioactive secondary metabolites by the marine actinomycete Kocuria kristinae RUTW2-3.</title>
        <authorList>
            <person name="Waterworth S.C."/>
            <person name="Walmsley T.A."/>
            <person name="Matongo T."/>
            <person name="Davies-Coleman M.T."/>
            <person name="Dorrington R.A."/>
        </authorList>
    </citation>
    <scope>NUCLEOTIDE SEQUENCE [LARGE SCALE GENOMIC DNA]</scope>
    <source>
        <strain evidence="6">RuSp02-3</strain>
        <strain evidence="3">RUTW2-3</strain>
        <strain evidence="4 7">RUTW4-5</strain>
    </source>
</reference>
<dbReference type="KEGG" id="rkr:I6G21_07050"/>
<reference evidence="6" key="2">
    <citation type="submission" date="2016-04" db="EMBL/GenBank/DDBJ databases">
        <authorList>
            <person name="Waterworth S."/>
            <person name="Matcher G."/>
        </authorList>
    </citation>
    <scope>NUCLEOTIDE SEQUENCE [LARGE SCALE GENOMIC DNA]</scope>
    <source>
        <strain evidence="6">RuSp02-3</strain>
    </source>
</reference>
<dbReference type="GO" id="GO:0016740">
    <property type="term" value="F:transferase activity"/>
    <property type="evidence" value="ECO:0007669"/>
    <property type="project" value="UniProtKB-KW"/>
</dbReference>
<feature type="domain" description="Glycosyltransferase 2-like" evidence="2">
    <location>
        <begin position="16"/>
        <end position="178"/>
    </location>
</feature>
<dbReference type="Gene3D" id="3.90.550.10">
    <property type="entry name" value="Spore Coat Polysaccharide Biosynthesis Protein SpsA, Chain A"/>
    <property type="match status" value="1"/>
</dbReference>
<evidence type="ECO:0000259" key="2">
    <source>
        <dbReference type="Pfam" id="PF00535"/>
    </source>
</evidence>
<evidence type="ECO:0000313" key="7">
    <source>
        <dbReference type="Proteomes" id="UP000092021"/>
    </source>
</evidence>
<dbReference type="Pfam" id="PF00535">
    <property type="entry name" value="Glycos_transf_2"/>
    <property type="match status" value="1"/>
</dbReference>
<feature type="region of interest" description="Disordered" evidence="1">
    <location>
        <begin position="284"/>
        <end position="344"/>
    </location>
</feature>
<reference evidence="5 8" key="4">
    <citation type="submission" date="2020-12" db="EMBL/GenBank/DDBJ databases">
        <title>FDA dAtabase for Regulatory Grade micrObial Sequences (FDA-ARGOS): Supporting development and validation of Infectious Disease Dx tests.</title>
        <authorList>
            <person name="Sproer C."/>
            <person name="Gronow S."/>
            <person name="Severitt S."/>
            <person name="Schroder I."/>
            <person name="Tallon L."/>
            <person name="Sadzewicz L."/>
            <person name="Zhao X."/>
            <person name="Boylan J."/>
            <person name="Ott S."/>
            <person name="Bowen H."/>
            <person name="Vavikolanu K."/>
            <person name="Mehta A."/>
            <person name="Aluvathingal J."/>
            <person name="Nadendla S."/>
            <person name="Lowell S."/>
            <person name="Myers T."/>
            <person name="Yan Y."/>
            <person name="Sichtig H."/>
        </authorList>
    </citation>
    <scope>NUCLEOTIDE SEQUENCE [LARGE SCALE GENOMIC DNA]</scope>
    <source>
        <strain evidence="5 8">FDAARGOS_864</strain>
    </source>
</reference>
<dbReference type="Proteomes" id="UP000092021">
    <property type="component" value="Unassembled WGS sequence"/>
</dbReference>
<dbReference type="GeneID" id="61263138"/>
<dbReference type="InterPro" id="IPR050834">
    <property type="entry name" value="Glycosyltransf_2"/>
</dbReference>
<dbReference type="AlphaFoldDB" id="A0A199NV80"/>
<dbReference type="RefSeq" id="WP_055684388.1">
    <property type="nucleotide sequence ID" value="NZ_CP065738.1"/>
</dbReference>
<protein>
    <submittedName>
        <fullName evidence="5">Glycosyltransferase</fullName>
    </submittedName>
</protein>
<dbReference type="EMBL" id="CP065738">
    <property type="protein sequence ID" value="QPT53060.1"/>
    <property type="molecule type" value="Genomic_DNA"/>
</dbReference>
<evidence type="ECO:0000313" key="8">
    <source>
        <dbReference type="Proteomes" id="UP000594975"/>
    </source>
</evidence>
<dbReference type="STRING" id="37923.BK826_03770"/>
<evidence type="ECO:0000313" key="4">
    <source>
        <dbReference type="EMBL" id="OAX67740.1"/>
    </source>
</evidence>
<dbReference type="PANTHER" id="PTHR43685">
    <property type="entry name" value="GLYCOSYLTRANSFERASE"/>
    <property type="match status" value="1"/>
</dbReference>
<evidence type="ECO:0000313" key="5">
    <source>
        <dbReference type="EMBL" id="QPT53060.1"/>
    </source>
</evidence>
<sequence length="344" mass="37307">MTADDRGRDLADIEVSVIIPAYNAQAELPCQLAALRDQDSDLPYEVIVADNGSTDGTADVTETFAAADPRFRWVDASRGRGPAVARNVGVEAAHGRFLLFCDADDIVTPAFVRLMSDVLRSHEFASGAGSLRAFDGMEGICPASAVLREVERTEPAGVALRFAGLPMAMGCSFGARAETFTAVGGFDESFTRAGEDYELCLRLHEAHASMGYAEQLCIHKRPRSSSSKLMTQQYRWSADGQRVMAAHPIAHPHRLSIQAHVRSVGTSVLGMLCLDESRWGTASAAELRPGKQSRQLRRQNPLPESGLRAQASFSSRTARPENSMTSPGCSWRPRSVTVRPLTLT</sequence>
<keyword evidence="5" id="KW-0808">Transferase</keyword>
<dbReference type="PANTHER" id="PTHR43685:SF12">
    <property type="entry name" value="GLYCOSYL TRANSFERASE FAMILY 2"/>
    <property type="match status" value="1"/>
</dbReference>
<reference evidence="3" key="1">
    <citation type="submission" date="2016-04" db="EMBL/GenBank/DDBJ databases">
        <authorList>
            <person name="Evans L.H."/>
            <person name="Alamgir A."/>
            <person name="Owens N."/>
            <person name="Weber N.D."/>
            <person name="Virtaneva K."/>
            <person name="Barbian K."/>
            <person name="Babar A."/>
            <person name="Rosenke K."/>
        </authorList>
    </citation>
    <scope>NUCLEOTIDE SEQUENCE [LARGE SCALE GENOMIC DNA]</scope>
    <source>
        <strain evidence="3">RUTW2-3</strain>
    </source>
</reference>
<accession>A0A199NV80</accession>
<evidence type="ECO:0000313" key="6">
    <source>
        <dbReference type="Proteomes" id="UP000053171"/>
    </source>
</evidence>
<dbReference type="Proteomes" id="UP000053171">
    <property type="component" value="Unassembled WGS sequence"/>
</dbReference>
<dbReference type="EMBL" id="LWGZ01000097">
    <property type="protein sequence ID" value="OAX67740.1"/>
    <property type="molecule type" value="Genomic_DNA"/>
</dbReference>
<organism evidence="3 6">
    <name type="scientific">Rothia kristinae</name>
    <dbReference type="NCBI Taxonomy" id="37923"/>
    <lineage>
        <taxon>Bacteria</taxon>
        <taxon>Bacillati</taxon>
        <taxon>Actinomycetota</taxon>
        <taxon>Actinomycetes</taxon>
        <taxon>Micrococcales</taxon>
        <taxon>Micrococcaceae</taxon>
        <taxon>Rothia</taxon>
    </lineage>
</organism>
<dbReference type="InterPro" id="IPR029044">
    <property type="entry name" value="Nucleotide-diphossugar_trans"/>
</dbReference>
<evidence type="ECO:0000313" key="3">
    <source>
        <dbReference type="EMBL" id="OAX52964.1"/>
    </source>
</evidence>
<evidence type="ECO:0000256" key="1">
    <source>
        <dbReference type="SAM" id="MobiDB-lite"/>
    </source>
</evidence>
<dbReference type="Proteomes" id="UP000594975">
    <property type="component" value="Chromosome"/>
</dbReference>